<keyword evidence="10" id="KW-0934">Plastid</keyword>
<dbReference type="GO" id="GO:0046983">
    <property type="term" value="F:protein dimerization activity"/>
    <property type="evidence" value="ECO:0007669"/>
    <property type="project" value="InterPro"/>
</dbReference>
<comment type="similarity">
    <text evidence="2 8">Belongs to the RNA polymerase alpha chain family.</text>
</comment>
<dbReference type="GO" id="GO:0000428">
    <property type="term" value="C:DNA-directed RNA polymerase complex"/>
    <property type="evidence" value="ECO:0007669"/>
    <property type="project" value="UniProtKB-KW"/>
</dbReference>
<evidence type="ECO:0000256" key="5">
    <source>
        <dbReference type="ARBA" id="ARBA00022695"/>
    </source>
</evidence>
<dbReference type="GO" id="GO:0003677">
    <property type="term" value="F:DNA binding"/>
    <property type="evidence" value="ECO:0007669"/>
    <property type="project" value="UniProtKB-UniRule"/>
</dbReference>
<dbReference type="Pfam" id="PF01000">
    <property type="entry name" value="RNA_pol_A_bac"/>
    <property type="match status" value="1"/>
</dbReference>
<name>A0A2U9NTA2_9STRA</name>
<comment type="subunit">
    <text evidence="8">In plastids the minimal PEP RNA polymerase catalytic core is composed of four subunits: alpha, beta, beta', and beta''. When a (nuclear-encoded) sigma factor is associated with the core the holoenzyme is formed, which can initiate transcription.</text>
</comment>
<dbReference type="GeneID" id="36960301"/>
<evidence type="ECO:0000256" key="7">
    <source>
        <dbReference type="ARBA" id="ARBA00048552"/>
    </source>
</evidence>
<evidence type="ECO:0000256" key="6">
    <source>
        <dbReference type="ARBA" id="ARBA00023163"/>
    </source>
</evidence>
<dbReference type="Pfam" id="PF01193">
    <property type="entry name" value="RNA_pol_L"/>
    <property type="match status" value="1"/>
</dbReference>
<gene>
    <name evidence="8 10" type="primary">rpoA</name>
</gene>
<keyword evidence="5 8" id="KW-0548">Nucleotidyltransferase</keyword>
<dbReference type="SUPFAM" id="SSF47789">
    <property type="entry name" value="C-terminal domain of RNA polymerase alpha subunit"/>
    <property type="match status" value="1"/>
</dbReference>
<evidence type="ECO:0000313" key="10">
    <source>
        <dbReference type="EMBL" id="AWT40370.1"/>
    </source>
</evidence>
<keyword evidence="6 8" id="KW-0804">Transcription</keyword>
<evidence type="ECO:0000256" key="8">
    <source>
        <dbReference type="HAMAP-Rule" id="MF_00059"/>
    </source>
</evidence>
<keyword evidence="10" id="KW-0150">Chloroplast</keyword>
<dbReference type="EMBL" id="MG755807">
    <property type="protein sequence ID" value="AWT40370.1"/>
    <property type="molecule type" value="Genomic_DNA"/>
</dbReference>
<dbReference type="Gene3D" id="3.30.1360.10">
    <property type="entry name" value="RNA polymerase, RBP11-like subunit"/>
    <property type="match status" value="1"/>
</dbReference>
<dbReference type="SUPFAM" id="SSF56553">
    <property type="entry name" value="Insert subdomain of RNA polymerase alpha subunit"/>
    <property type="match status" value="1"/>
</dbReference>
<dbReference type="InterPro" id="IPR011262">
    <property type="entry name" value="DNA-dir_RNA_pol_insert"/>
</dbReference>
<dbReference type="CDD" id="cd06928">
    <property type="entry name" value="RNAP_alpha_NTD"/>
    <property type="match status" value="1"/>
</dbReference>
<dbReference type="GO" id="GO:0003899">
    <property type="term" value="F:DNA-directed RNA polymerase activity"/>
    <property type="evidence" value="ECO:0007669"/>
    <property type="project" value="UniProtKB-UniRule"/>
</dbReference>
<comment type="function">
    <text evidence="1 8">DNA-dependent RNA polymerase catalyzes the transcription of DNA into RNA using the four ribonucleoside triphosphates as substrates.</text>
</comment>
<dbReference type="GO" id="GO:0009507">
    <property type="term" value="C:chloroplast"/>
    <property type="evidence" value="ECO:0007669"/>
    <property type="project" value="UniProtKB-SubCell"/>
</dbReference>
<dbReference type="RefSeq" id="YP_009497657.1">
    <property type="nucleotide sequence ID" value="NC_038008.1"/>
</dbReference>
<dbReference type="SUPFAM" id="SSF55257">
    <property type="entry name" value="RBP11-like subunits of RNA polymerase"/>
    <property type="match status" value="1"/>
</dbReference>
<dbReference type="GO" id="GO:0006351">
    <property type="term" value="P:DNA-templated transcription"/>
    <property type="evidence" value="ECO:0007669"/>
    <property type="project" value="UniProtKB-UniRule"/>
</dbReference>
<dbReference type="HAMAP" id="MF_00059">
    <property type="entry name" value="RNApol_bact_RpoA"/>
    <property type="match status" value="1"/>
</dbReference>
<dbReference type="InterPro" id="IPR011773">
    <property type="entry name" value="DNA-dir_RpoA"/>
</dbReference>
<proteinExistence type="inferred from homology"/>
<evidence type="ECO:0000256" key="2">
    <source>
        <dbReference type="ARBA" id="ARBA00007123"/>
    </source>
</evidence>
<dbReference type="EC" id="2.7.7.6" evidence="8"/>
<evidence type="ECO:0000259" key="9">
    <source>
        <dbReference type="SMART" id="SM00662"/>
    </source>
</evidence>
<sequence length="315" mass="35789">MYKGFIHCVKLEKFRSGVIYGLFMMESLKPGQGITIANQLRRILLTELGGKAITKVRIEGINHEYSTIAGVREDVLELLLNLKGIVFKSPTKSPNVGFLKAKGPLVVTADLLTLPRDLRVVNKNHYIATVATNSILDIKFKIEYGTGYRLATESLADKEKQVLQLDSVFMPIQKVNFKIDNHYDIENILDERLFFEIWTDGSISPIDALKESCKLTVELFNSFIIKDKTKLPKKLPIKKIHGRPFSEIVIEELNLSTRPYNCLKKAQINTLADLVKCSAKQLLELRSFGKKSVKEVYTKLKEKFGINQQELLDTE</sequence>
<dbReference type="NCBIfam" id="TIGR02027">
    <property type="entry name" value="rpoA"/>
    <property type="match status" value="1"/>
</dbReference>
<comment type="domain">
    <text evidence="8">The N-terminal domain is essential for RNAP assembly and basal transcription, whereas the C-terminal domain is involved in interaction with transcriptional regulators and with upstream promoter elements.</text>
</comment>
<accession>A0A2U9NTA2</accession>
<keyword evidence="3 8" id="KW-0240">DNA-directed RNA polymerase</keyword>
<dbReference type="AlphaFoldDB" id="A0A2U9NTA2"/>
<dbReference type="Gene3D" id="1.10.150.20">
    <property type="entry name" value="5' to 3' exonuclease, C-terminal subdomain"/>
    <property type="match status" value="1"/>
</dbReference>
<dbReference type="InterPro" id="IPR011263">
    <property type="entry name" value="DNA-dir_RNA_pol_RpoA/D/Rpb3"/>
</dbReference>
<evidence type="ECO:0000256" key="3">
    <source>
        <dbReference type="ARBA" id="ARBA00022478"/>
    </source>
</evidence>
<reference evidence="10" key="1">
    <citation type="journal article" date="2018" name="Adv. Bot. Res.">
        <title>Evolution of the Plastid Genomes in Diatoms.</title>
        <authorList>
            <person name="Yu M."/>
            <person name="Ashworth M.P."/>
            <person name="Hajrah N.H."/>
            <person name="Khiyami M.A."/>
            <person name="Sabir M.J."/>
            <person name="Alhebshi A.M."/>
            <person name="Al-Malki A.L."/>
            <person name="Sabir J.S.M."/>
            <person name="Theriot E.C."/>
            <person name="Jansen R.K."/>
        </authorList>
    </citation>
    <scope>NUCLEOTIDE SEQUENCE</scope>
</reference>
<dbReference type="InterPro" id="IPR036603">
    <property type="entry name" value="RBP11-like"/>
</dbReference>
<evidence type="ECO:0000256" key="1">
    <source>
        <dbReference type="ARBA" id="ARBA00004026"/>
    </source>
</evidence>
<comment type="subcellular location">
    <subcellularLocation>
        <location evidence="8">Plastid</location>
        <location evidence="8">Chloroplast</location>
    </subcellularLocation>
</comment>
<feature type="region of interest" description="Alpha N-terminal domain (alpha-NTD)" evidence="8">
    <location>
        <begin position="1"/>
        <end position="228"/>
    </location>
</feature>
<keyword evidence="4 8" id="KW-0808">Transferase</keyword>
<comment type="catalytic activity">
    <reaction evidence="7 8">
        <text>RNA(n) + a ribonucleoside 5'-triphosphate = RNA(n+1) + diphosphate</text>
        <dbReference type="Rhea" id="RHEA:21248"/>
        <dbReference type="Rhea" id="RHEA-COMP:14527"/>
        <dbReference type="Rhea" id="RHEA-COMP:17342"/>
        <dbReference type="ChEBI" id="CHEBI:33019"/>
        <dbReference type="ChEBI" id="CHEBI:61557"/>
        <dbReference type="ChEBI" id="CHEBI:140395"/>
        <dbReference type="EC" id="2.7.7.6"/>
    </reaction>
</comment>
<organism evidence="10">
    <name type="scientific">Astrosyne radiata</name>
    <dbReference type="NCBI Taxonomy" id="1158023"/>
    <lineage>
        <taxon>Eukaryota</taxon>
        <taxon>Sar</taxon>
        <taxon>Stramenopiles</taxon>
        <taxon>Ochrophyta</taxon>
        <taxon>Bacillariophyta</taxon>
        <taxon>Fragilariophyceae</taxon>
        <taxon>Fragilariophycidae</taxon>
        <taxon>Cyclophorales</taxon>
        <taxon>Cyclophoraceae</taxon>
        <taxon>Astrosyne</taxon>
    </lineage>
</organism>
<feature type="region of interest" description="Alpha C-terminal domain (alpha-CTD)" evidence="8">
    <location>
        <begin position="240"/>
        <end position="315"/>
    </location>
</feature>
<dbReference type="Pfam" id="PF03118">
    <property type="entry name" value="RNA_pol_A_CTD"/>
    <property type="match status" value="1"/>
</dbReference>
<dbReference type="InterPro" id="IPR036643">
    <property type="entry name" value="RNApol_insert_sf"/>
</dbReference>
<feature type="domain" description="DNA-directed RNA polymerase RpoA/D/Rpb3-type" evidence="9">
    <location>
        <begin position="20"/>
        <end position="226"/>
    </location>
</feature>
<dbReference type="Gene3D" id="2.170.120.12">
    <property type="entry name" value="DNA-directed RNA polymerase, insert domain"/>
    <property type="match status" value="1"/>
</dbReference>
<geneLocation type="chloroplast" evidence="10"/>
<evidence type="ECO:0000256" key="4">
    <source>
        <dbReference type="ARBA" id="ARBA00022679"/>
    </source>
</evidence>
<protein>
    <recommendedName>
        <fullName evidence="8">DNA-directed RNA polymerase subunit alpha</fullName>
        <shortName evidence="8">PEP</shortName>
        <ecNumber evidence="8">2.7.7.6</ecNumber>
    </recommendedName>
    <alternativeName>
        <fullName evidence="8">Plastid-encoded RNA polymerase subunit alpha</fullName>
        <shortName evidence="8">RNA polymerase subunit alpha</shortName>
    </alternativeName>
</protein>
<dbReference type="NCBIfam" id="NF003519">
    <property type="entry name" value="PRK05182.2-5"/>
    <property type="match status" value="1"/>
</dbReference>
<dbReference type="FunFam" id="2.170.120.12:FF:000001">
    <property type="entry name" value="DNA-directed RNA polymerase subunit alpha"/>
    <property type="match status" value="1"/>
</dbReference>
<dbReference type="InterPro" id="IPR011260">
    <property type="entry name" value="RNAP_asu_C"/>
</dbReference>
<dbReference type="SMART" id="SM00662">
    <property type="entry name" value="RPOLD"/>
    <property type="match status" value="1"/>
</dbReference>